<proteinExistence type="predicted"/>
<feature type="transmembrane region" description="Helical" evidence="1">
    <location>
        <begin position="12"/>
        <end position="34"/>
    </location>
</feature>
<sequence length="54" mass="6122">MRICVSIINIEINLLTCVSKISCSIYILAIITMINICCQNRLCYGCIIYNTSMK</sequence>
<keyword evidence="3" id="KW-1185">Reference proteome</keyword>
<keyword evidence="1" id="KW-1133">Transmembrane helix</keyword>
<protein>
    <submittedName>
        <fullName evidence="2">Uncharacterized protein</fullName>
    </submittedName>
</protein>
<organism evidence="2 3">
    <name type="scientific">Rhizophagus irregularis (strain DAOM 181602 / DAOM 197198 / MUCL 43194)</name>
    <name type="common">Arbuscular mycorrhizal fungus</name>
    <name type="synonym">Glomus intraradices</name>
    <dbReference type="NCBI Taxonomy" id="747089"/>
    <lineage>
        <taxon>Eukaryota</taxon>
        <taxon>Fungi</taxon>
        <taxon>Fungi incertae sedis</taxon>
        <taxon>Mucoromycota</taxon>
        <taxon>Glomeromycotina</taxon>
        <taxon>Glomeromycetes</taxon>
        <taxon>Glomerales</taxon>
        <taxon>Glomeraceae</taxon>
        <taxon>Rhizophagus</taxon>
    </lineage>
</organism>
<evidence type="ECO:0000313" key="2">
    <source>
        <dbReference type="EMBL" id="POG59868.1"/>
    </source>
</evidence>
<dbReference type="EMBL" id="AUPC02000424">
    <property type="protein sequence ID" value="POG59868.1"/>
    <property type="molecule type" value="Genomic_DNA"/>
</dbReference>
<keyword evidence="1" id="KW-0472">Membrane</keyword>
<dbReference type="Proteomes" id="UP000018888">
    <property type="component" value="Unassembled WGS sequence"/>
</dbReference>
<reference evidence="2 3" key="1">
    <citation type="journal article" date="2013" name="Proc. Natl. Acad. Sci. U.S.A.">
        <title>Genome of an arbuscular mycorrhizal fungus provides insight into the oldest plant symbiosis.</title>
        <authorList>
            <person name="Tisserant E."/>
            <person name="Malbreil M."/>
            <person name="Kuo A."/>
            <person name="Kohler A."/>
            <person name="Symeonidi A."/>
            <person name="Balestrini R."/>
            <person name="Charron P."/>
            <person name="Duensing N."/>
            <person name="Frei Dit Frey N."/>
            <person name="Gianinazzi-Pearson V."/>
            <person name="Gilbert L.B."/>
            <person name="Handa Y."/>
            <person name="Herr J.R."/>
            <person name="Hijri M."/>
            <person name="Koul R."/>
            <person name="Kawaguchi M."/>
            <person name="Krajinski F."/>
            <person name="Lammers P.J."/>
            <person name="Masclaux F.G."/>
            <person name="Murat C."/>
            <person name="Morin E."/>
            <person name="Ndikumana S."/>
            <person name="Pagni M."/>
            <person name="Petitpierre D."/>
            <person name="Requena N."/>
            <person name="Rosikiewicz P."/>
            <person name="Riley R."/>
            <person name="Saito K."/>
            <person name="San Clemente H."/>
            <person name="Shapiro H."/>
            <person name="van Tuinen D."/>
            <person name="Becard G."/>
            <person name="Bonfante P."/>
            <person name="Paszkowski U."/>
            <person name="Shachar-Hill Y.Y."/>
            <person name="Tuskan G.A."/>
            <person name="Young P.W."/>
            <person name="Sanders I.R."/>
            <person name="Henrissat B."/>
            <person name="Rensing S.A."/>
            <person name="Grigoriev I.V."/>
            <person name="Corradi N."/>
            <person name="Roux C."/>
            <person name="Martin F."/>
        </authorList>
    </citation>
    <scope>NUCLEOTIDE SEQUENCE [LARGE SCALE GENOMIC DNA]</scope>
    <source>
        <strain evidence="2 3">DAOM 197198</strain>
    </source>
</reference>
<name>A0A2P4P3C3_RHIID</name>
<accession>A0A2P4P3C3</accession>
<evidence type="ECO:0000313" key="3">
    <source>
        <dbReference type="Proteomes" id="UP000018888"/>
    </source>
</evidence>
<gene>
    <name evidence="2" type="ORF">GLOIN_2v1718677</name>
</gene>
<keyword evidence="1" id="KW-0812">Transmembrane</keyword>
<reference evidence="2 3" key="2">
    <citation type="journal article" date="2018" name="New Phytol.">
        <title>High intraspecific genome diversity in the model arbuscular mycorrhizal symbiont Rhizophagus irregularis.</title>
        <authorList>
            <person name="Chen E.C.H."/>
            <person name="Morin E."/>
            <person name="Beaudet D."/>
            <person name="Noel J."/>
            <person name="Yildirir G."/>
            <person name="Ndikumana S."/>
            <person name="Charron P."/>
            <person name="St-Onge C."/>
            <person name="Giorgi J."/>
            <person name="Kruger M."/>
            <person name="Marton T."/>
            <person name="Ropars J."/>
            <person name="Grigoriev I.V."/>
            <person name="Hainaut M."/>
            <person name="Henrissat B."/>
            <person name="Roux C."/>
            <person name="Martin F."/>
            <person name="Corradi N."/>
        </authorList>
    </citation>
    <scope>NUCLEOTIDE SEQUENCE [LARGE SCALE GENOMIC DNA]</scope>
    <source>
        <strain evidence="2 3">DAOM 197198</strain>
    </source>
</reference>
<dbReference type="AlphaFoldDB" id="A0A2P4P3C3"/>
<evidence type="ECO:0000256" key="1">
    <source>
        <dbReference type="SAM" id="Phobius"/>
    </source>
</evidence>
<comment type="caution">
    <text evidence="2">The sequence shown here is derived from an EMBL/GenBank/DDBJ whole genome shotgun (WGS) entry which is preliminary data.</text>
</comment>